<comment type="caution">
    <text evidence="2">The sequence shown here is derived from an EMBL/GenBank/DDBJ whole genome shotgun (WGS) entry which is preliminary data.</text>
</comment>
<dbReference type="AlphaFoldDB" id="A0A261F768"/>
<evidence type="ECO:0000313" key="2">
    <source>
        <dbReference type="EMBL" id="OZG54726.1"/>
    </source>
</evidence>
<organism evidence="2 3">
    <name type="scientific">Alloscardovia macacae</name>
    <dbReference type="NCBI Taxonomy" id="1160091"/>
    <lineage>
        <taxon>Bacteria</taxon>
        <taxon>Bacillati</taxon>
        <taxon>Actinomycetota</taxon>
        <taxon>Actinomycetes</taxon>
        <taxon>Bifidobacteriales</taxon>
        <taxon>Bifidobacteriaceae</taxon>
        <taxon>Alloscardovia</taxon>
    </lineage>
</organism>
<name>A0A261F768_9BIFI</name>
<proteinExistence type="predicted"/>
<keyword evidence="1" id="KW-0812">Transmembrane</keyword>
<evidence type="ECO:0000313" key="3">
    <source>
        <dbReference type="Proteomes" id="UP000243657"/>
    </source>
</evidence>
<keyword evidence="1" id="KW-1133">Transmembrane helix</keyword>
<reference evidence="2 3" key="1">
    <citation type="journal article" date="2017" name="BMC Genomics">
        <title>Comparative genomic and phylogenomic analyses of the Bifidobacteriaceae family.</title>
        <authorList>
            <person name="Lugli G.A."/>
            <person name="Milani C."/>
            <person name="Turroni F."/>
            <person name="Duranti S."/>
            <person name="Mancabelli L."/>
            <person name="Mangifesta M."/>
            <person name="Ferrario C."/>
            <person name="Modesto M."/>
            <person name="Mattarelli P."/>
            <person name="Jiri K."/>
            <person name="van Sinderen D."/>
            <person name="Ventura M."/>
        </authorList>
    </citation>
    <scope>NUCLEOTIDE SEQUENCE [LARGE SCALE GENOMIC DNA]</scope>
    <source>
        <strain evidence="2 3">DSM 24762</strain>
    </source>
</reference>
<dbReference type="EMBL" id="MWWT01000001">
    <property type="protein sequence ID" value="OZG54726.1"/>
    <property type="molecule type" value="Genomic_DNA"/>
</dbReference>
<dbReference type="RefSeq" id="WP_158520616.1">
    <property type="nucleotide sequence ID" value="NZ_JBHLWS010000010.1"/>
</dbReference>
<evidence type="ECO:0000256" key="1">
    <source>
        <dbReference type="SAM" id="Phobius"/>
    </source>
</evidence>
<keyword evidence="3" id="KW-1185">Reference proteome</keyword>
<sequence length="50" mass="5478">MIGAVFGCIFGILLVVFILGALGVLTMAAVKYLKKNHQTTKDERISIRNL</sequence>
<accession>A0A261F768</accession>
<protein>
    <submittedName>
        <fullName evidence="2">Uncharacterized protein</fullName>
    </submittedName>
</protein>
<keyword evidence="1" id="KW-0472">Membrane</keyword>
<dbReference type="Proteomes" id="UP000243657">
    <property type="component" value="Unassembled WGS sequence"/>
</dbReference>
<feature type="transmembrane region" description="Helical" evidence="1">
    <location>
        <begin position="6"/>
        <end position="30"/>
    </location>
</feature>
<gene>
    <name evidence="2" type="ORF">ALMA_0051</name>
</gene>